<sequence length="203" mass="21363">MKKLILSATTALVVAFAGSAFAADISPAAVKTADNVCSKCHGAGGATTSPLFPRLAGQQAGYIEQELKLFRDRGRGDPHAQAYMWGIAGPMSDQQIKELAVYFANQPPAPGQAVSDKELAAKGKALFQNGDDSHGIPACASCHGKMAEGNDTVPRLAGQSSDYLMGQLEAFRSKLRENDTMDTNAQSLSNDQIKALAAYLSSL</sequence>
<dbReference type="Pfam" id="PF00034">
    <property type="entry name" value="Cytochrom_C"/>
    <property type="match status" value="2"/>
</dbReference>
<keyword evidence="6" id="KW-0249">Electron transport</keyword>
<evidence type="ECO:0000256" key="2">
    <source>
        <dbReference type="ARBA" id="ARBA00022448"/>
    </source>
</evidence>
<proteinExistence type="predicted"/>
<keyword evidence="5" id="KW-0574">Periplasm</keyword>
<dbReference type="EMBL" id="MLJW01001629">
    <property type="protein sequence ID" value="OIQ77384.1"/>
    <property type="molecule type" value="Genomic_DNA"/>
</dbReference>
<dbReference type="GO" id="GO:0042597">
    <property type="term" value="C:periplasmic space"/>
    <property type="evidence" value="ECO:0007669"/>
    <property type="project" value="UniProtKB-SubCell"/>
</dbReference>
<protein>
    <submittedName>
        <fullName evidence="9">Cytochrome c-552</fullName>
    </submittedName>
</protein>
<keyword evidence="7" id="KW-0408">Iron</keyword>
<dbReference type="PANTHER" id="PTHR33751">
    <property type="entry name" value="CBB3-TYPE CYTOCHROME C OXIDASE SUBUNIT FIXP"/>
    <property type="match status" value="1"/>
</dbReference>
<dbReference type="Gene3D" id="1.10.760.10">
    <property type="entry name" value="Cytochrome c-like domain"/>
    <property type="match status" value="2"/>
</dbReference>
<evidence type="ECO:0000256" key="1">
    <source>
        <dbReference type="ARBA" id="ARBA00004418"/>
    </source>
</evidence>
<dbReference type="InterPro" id="IPR036909">
    <property type="entry name" value="Cyt_c-like_dom_sf"/>
</dbReference>
<dbReference type="PIRSF" id="PIRSF000005">
    <property type="entry name" value="Cytochrome_c4"/>
    <property type="match status" value="1"/>
</dbReference>
<dbReference type="PANTHER" id="PTHR33751:SF9">
    <property type="entry name" value="CYTOCHROME C4"/>
    <property type="match status" value="1"/>
</dbReference>
<evidence type="ECO:0000256" key="3">
    <source>
        <dbReference type="ARBA" id="ARBA00022617"/>
    </source>
</evidence>
<keyword evidence="2" id="KW-0813">Transport</keyword>
<dbReference type="InterPro" id="IPR009056">
    <property type="entry name" value="Cyt_c-like_dom"/>
</dbReference>
<comment type="subcellular location">
    <subcellularLocation>
        <location evidence="1">Periplasm</location>
    </subcellularLocation>
</comment>
<reference evidence="9" key="1">
    <citation type="submission" date="2016-10" db="EMBL/GenBank/DDBJ databases">
        <title>Sequence of Gallionella enrichment culture.</title>
        <authorList>
            <person name="Poehlein A."/>
            <person name="Muehling M."/>
            <person name="Daniel R."/>
        </authorList>
    </citation>
    <scope>NUCLEOTIDE SEQUENCE</scope>
</reference>
<evidence type="ECO:0000256" key="4">
    <source>
        <dbReference type="ARBA" id="ARBA00022723"/>
    </source>
</evidence>
<dbReference type="SUPFAM" id="SSF46626">
    <property type="entry name" value="Cytochrome c"/>
    <property type="match status" value="2"/>
</dbReference>
<dbReference type="AlphaFoldDB" id="A0A1J5Q263"/>
<organism evidence="9">
    <name type="scientific">mine drainage metagenome</name>
    <dbReference type="NCBI Taxonomy" id="410659"/>
    <lineage>
        <taxon>unclassified sequences</taxon>
        <taxon>metagenomes</taxon>
        <taxon>ecological metagenomes</taxon>
    </lineage>
</organism>
<evidence type="ECO:0000256" key="5">
    <source>
        <dbReference type="ARBA" id="ARBA00022764"/>
    </source>
</evidence>
<evidence type="ECO:0000256" key="6">
    <source>
        <dbReference type="ARBA" id="ARBA00022982"/>
    </source>
</evidence>
<evidence type="ECO:0000313" key="9">
    <source>
        <dbReference type="EMBL" id="OIQ77384.1"/>
    </source>
</evidence>
<evidence type="ECO:0000259" key="8">
    <source>
        <dbReference type="PROSITE" id="PS51007"/>
    </source>
</evidence>
<dbReference type="GO" id="GO:0005506">
    <property type="term" value="F:iron ion binding"/>
    <property type="evidence" value="ECO:0007669"/>
    <property type="project" value="InterPro"/>
</dbReference>
<dbReference type="GO" id="GO:0009055">
    <property type="term" value="F:electron transfer activity"/>
    <property type="evidence" value="ECO:0007669"/>
    <property type="project" value="InterPro"/>
</dbReference>
<gene>
    <name evidence="9" type="primary">cyc1_4</name>
    <name evidence="9" type="ORF">GALL_409250</name>
</gene>
<keyword evidence="4" id="KW-0479">Metal-binding</keyword>
<feature type="domain" description="Cytochrome c" evidence="8">
    <location>
        <begin position="23"/>
        <end position="107"/>
    </location>
</feature>
<evidence type="ECO:0000256" key="7">
    <source>
        <dbReference type="ARBA" id="ARBA00023004"/>
    </source>
</evidence>
<accession>A0A1J5Q263</accession>
<dbReference type="PROSITE" id="PS51007">
    <property type="entry name" value="CYTC"/>
    <property type="match status" value="2"/>
</dbReference>
<name>A0A1J5Q263_9ZZZZ</name>
<dbReference type="GO" id="GO:0020037">
    <property type="term" value="F:heme binding"/>
    <property type="evidence" value="ECO:0007669"/>
    <property type="project" value="InterPro"/>
</dbReference>
<dbReference type="InterPro" id="IPR024167">
    <property type="entry name" value="Cytochrome_c4-like"/>
</dbReference>
<feature type="domain" description="Cytochrome c" evidence="8">
    <location>
        <begin position="118"/>
        <end position="203"/>
    </location>
</feature>
<keyword evidence="3" id="KW-0349">Heme</keyword>
<dbReference type="InterPro" id="IPR050597">
    <property type="entry name" value="Cytochrome_c_Oxidase_Subunit"/>
</dbReference>
<comment type="caution">
    <text evidence="9">The sequence shown here is derived from an EMBL/GenBank/DDBJ whole genome shotgun (WGS) entry which is preliminary data.</text>
</comment>